<sequence>MVYDLVVVRPTHISPWPRGGPALTSGLLRANGAIHREAGSTLYGRNAFDLHGDDGADSHS</sequence>
<proteinExistence type="predicted"/>
<evidence type="ECO:0000313" key="2">
    <source>
        <dbReference type="Proteomes" id="UP001586593"/>
    </source>
</evidence>
<evidence type="ECO:0000313" key="1">
    <source>
        <dbReference type="EMBL" id="KAL1844920.1"/>
    </source>
</evidence>
<comment type="caution">
    <text evidence="1">The sequence shown here is derived from an EMBL/GenBank/DDBJ whole genome shotgun (WGS) entry which is preliminary data.</text>
</comment>
<organism evidence="1 2">
    <name type="scientific">Phialemonium thermophilum</name>
    <dbReference type="NCBI Taxonomy" id="223376"/>
    <lineage>
        <taxon>Eukaryota</taxon>
        <taxon>Fungi</taxon>
        <taxon>Dikarya</taxon>
        <taxon>Ascomycota</taxon>
        <taxon>Pezizomycotina</taxon>
        <taxon>Sordariomycetes</taxon>
        <taxon>Sordariomycetidae</taxon>
        <taxon>Cephalothecales</taxon>
        <taxon>Cephalothecaceae</taxon>
        <taxon>Phialemonium</taxon>
    </lineage>
</organism>
<dbReference type="Proteomes" id="UP001586593">
    <property type="component" value="Unassembled WGS sequence"/>
</dbReference>
<name>A0ABR3VTD5_9PEZI</name>
<accession>A0ABR3VTD5</accession>
<keyword evidence="2" id="KW-1185">Reference proteome</keyword>
<reference evidence="1 2" key="1">
    <citation type="journal article" date="2024" name="Commun. Biol.">
        <title>Comparative genomic analysis of thermophilic fungi reveals convergent evolutionary adaptations and gene losses.</title>
        <authorList>
            <person name="Steindorff A.S."/>
            <person name="Aguilar-Pontes M.V."/>
            <person name="Robinson A.J."/>
            <person name="Andreopoulos B."/>
            <person name="LaButti K."/>
            <person name="Kuo A."/>
            <person name="Mondo S."/>
            <person name="Riley R."/>
            <person name="Otillar R."/>
            <person name="Haridas S."/>
            <person name="Lipzen A."/>
            <person name="Grimwood J."/>
            <person name="Schmutz J."/>
            <person name="Clum A."/>
            <person name="Reid I.D."/>
            <person name="Moisan M.C."/>
            <person name="Butler G."/>
            <person name="Nguyen T.T.M."/>
            <person name="Dewar K."/>
            <person name="Conant G."/>
            <person name="Drula E."/>
            <person name="Henrissat B."/>
            <person name="Hansel C."/>
            <person name="Singer S."/>
            <person name="Hutchinson M.I."/>
            <person name="de Vries R.P."/>
            <person name="Natvig D.O."/>
            <person name="Powell A.J."/>
            <person name="Tsang A."/>
            <person name="Grigoriev I.V."/>
        </authorList>
    </citation>
    <scope>NUCLEOTIDE SEQUENCE [LARGE SCALE GENOMIC DNA]</scope>
    <source>
        <strain evidence="1 2">ATCC 24622</strain>
    </source>
</reference>
<dbReference type="EMBL" id="JAZHXJ010001373">
    <property type="protein sequence ID" value="KAL1844920.1"/>
    <property type="molecule type" value="Genomic_DNA"/>
</dbReference>
<gene>
    <name evidence="1" type="ORF">VTK73DRAFT_1507</name>
</gene>
<protein>
    <submittedName>
        <fullName evidence="1">Uncharacterized protein</fullName>
    </submittedName>
</protein>